<sequence length="325" mass="36171">MSPLELHLQHQGEPASALSILSQSTELSNAQLKAAIGKGALWLEKPTKPSSDKKNSDKARASKKNGGVQRLRRVKKPINAGETLHFYYNEEVLAQAPPAAQLIDDQQSYSVWFKPSGMLSQGSKWSDHCTITRWAQLHLPNERPCFLVHRLDRATCGLILVAHTKKAAQAFTQLFEQRKLTKQYEAMLDVSQSSLASQVTINEPIDGKKAISHFSEIAVDRNRNIGHYLVDIETGRKHQIRKHALMLASPIIGDRLYNSPHSADGTANTQAQDKVQMNTAPSFDVDLQLCATRLAFTCPLTDKARDYQTPDEFKLSLTAFQSASK</sequence>
<dbReference type="PROSITE" id="PS01129">
    <property type="entry name" value="PSI_RLU"/>
    <property type="match status" value="1"/>
</dbReference>
<dbReference type="AlphaFoldDB" id="A0A3E0TTN9"/>
<protein>
    <submittedName>
        <fullName evidence="3">RNA pseudouridine synthase</fullName>
    </submittedName>
</protein>
<dbReference type="PANTHER" id="PTHR21600">
    <property type="entry name" value="MITOCHONDRIAL RNA PSEUDOURIDINE SYNTHASE"/>
    <property type="match status" value="1"/>
</dbReference>
<comment type="caution">
    <text evidence="3">The sequence shown here is derived from an EMBL/GenBank/DDBJ whole genome shotgun (WGS) entry which is preliminary data.</text>
</comment>
<dbReference type="GO" id="GO:0009982">
    <property type="term" value="F:pseudouridine synthase activity"/>
    <property type="evidence" value="ECO:0007669"/>
    <property type="project" value="InterPro"/>
</dbReference>
<dbReference type="GO" id="GO:0140098">
    <property type="term" value="F:catalytic activity, acting on RNA"/>
    <property type="evidence" value="ECO:0007669"/>
    <property type="project" value="UniProtKB-ARBA"/>
</dbReference>
<evidence type="ECO:0000256" key="1">
    <source>
        <dbReference type="SAM" id="MobiDB-lite"/>
    </source>
</evidence>
<dbReference type="SUPFAM" id="SSF55120">
    <property type="entry name" value="Pseudouridine synthase"/>
    <property type="match status" value="1"/>
</dbReference>
<dbReference type="RefSeq" id="WP_116008906.1">
    <property type="nucleotide sequence ID" value="NZ_QUOU01000001.1"/>
</dbReference>
<dbReference type="OrthoDB" id="9785808at2"/>
<gene>
    <name evidence="3" type="ORF">DXX93_15590</name>
</gene>
<dbReference type="InterPro" id="IPR020103">
    <property type="entry name" value="PsdUridine_synth_cat_dom_sf"/>
</dbReference>
<dbReference type="Proteomes" id="UP000256478">
    <property type="component" value="Unassembled WGS sequence"/>
</dbReference>
<dbReference type="GO" id="GO:0001522">
    <property type="term" value="P:pseudouridine synthesis"/>
    <property type="evidence" value="ECO:0007669"/>
    <property type="project" value="InterPro"/>
</dbReference>
<feature type="domain" description="Pseudouridine synthase RsuA/RluA-like" evidence="2">
    <location>
        <begin position="109"/>
        <end position="244"/>
    </location>
</feature>
<reference evidence="3 4" key="1">
    <citation type="submission" date="2018-08" db="EMBL/GenBank/DDBJ databases">
        <title>Thalassotalea euphylliae genome.</title>
        <authorList>
            <person name="Summers S."/>
            <person name="Rice S.A."/>
            <person name="Freckelton M.L."/>
            <person name="Nedved B.T."/>
            <person name="Hadfield M.G."/>
        </authorList>
    </citation>
    <scope>NUCLEOTIDE SEQUENCE [LARGE SCALE GENOMIC DNA]</scope>
    <source>
        <strain evidence="3 4">H1</strain>
    </source>
</reference>
<evidence type="ECO:0000259" key="2">
    <source>
        <dbReference type="Pfam" id="PF00849"/>
    </source>
</evidence>
<organism evidence="3 4">
    <name type="scientific">Thalassotalea euphylliae</name>
    <dbReference type="NCBI Taxonomy" id="1655234"/>
    <lineage>
        <taxon>Bacteria</taxon>
        <taxon>Pseudomonadati</taxon>
        <taxon>Pseudomonadota</taxon>
        <taxon>Gammaproteobacteria</taxon>
        <taxon>Alteromonadales</taxon>
        <taxon>Colwelliaceae</taxon>
        <taxon>Thalassotalea</taxon>
    </lineage>
</organism>
<dbReference type="InterPro" id="IPR006224">
    <property type="entry name" value="PsdUridine_synth_RluA-like_CS"/>
</dbReference>
<evidence type="ECO:0000313" key="3">
    <source>
        <dbReference type="EMBL" id="REL27839.1"/>
    </source>
</evidence>
<dbReference type="Pfam" id="PF00849">
    <property type="entry name" value="PseudoU_synth_2"/>
    <property type="match status" value="1"/>
</dbReference>
<evidence type="ECO:0000313" key="4">
    <source>
        <dbReference type="Proteomes" id="UP000256478"/>
    </source>
</evidence>
<feature type="region of interest" description="Disordered" evidence="1">
    <location>
        <begin position="43"/>
        <end position="74"/>
    </location>
</feature>
<accession>A0A3E0TTN9</accession>
<proteinExistence type="predicted"/>
<dbReference type="CDD" id="cd02869">
    <property type="entry name" value="PseudoU_synth_RluA_like"/>
    <property type="match status" value="1"/>
</dbReference>
<feature type="compositionally biased region" description="Basic and acidic residues" evidence="1">
    <location>
        <begin position="45"/>
        <end position="60"/>
    </location>
</feature>
<name>A0A3E0TTN9_9GAMM</name>
<dbReference type="Gene3D" id="3.30.2350.10">
    <property type="entry name" value="Pseudouridine synthase"/>
    <property type="match status" value="1"/>
</dbReference>
<dbReference type="GO" id="GO:0003723">
    <property type="term" value="F:RNA binding"/>
    <property type="evidence" value="ECO:0007669"/>
    <property type="project" value="InterPro"/>
</dbReference>
<dbReference type="GO" id="GO:0006396">
    <property type="term" value="P:RNA processing"/>
    <property type="evidence" value="ECO:0007669"/>
    <property type="project" value="UniProtKB-ARBA"/>
</dbReference>
<dbReference type="EMBL" id="QUOU01000001">
    <property type="protein sequence ID" value="REL27839.1"/>
    <property type="molecule type" value="Genomic_DNA"/>
</dbReference>
<dbReference type="InterPro" id="IPR006145">
    <property type="entry name" value="PsdUridine_synth_RsuA/RluA"/>
</dbReference>
<dbReference type="InterPro" id="IPR050188">
    <property type="entry name" value="RluA_PseudoU_synthase"/>
</dbReference>